<dbReference type="EMBL" id="KV921889">
    <property type="protein sequence ID" value="ORE08400.1"/>
    <property type="molecule type" value="Genomic_DNA"/>
</dbReference>
<evidence type="ECO:0000313" key="5">
    <source>
        <dbReference type="EMBL" id="ORE08400.1"/>
    </source>
</evidence>
<dbReference type="GO" id="GO:0051015">
    <property type="term" value="F:actin filament binding"/>
    <property type="evidence" value="ECO:0007669"/>
    <property type="project" value="TreeGrafter"/>
</dbReference>
<dbReference type="PANTHER" id="PTHR12928">
    <property type="entry name" value="FRG1 PROTEIN"/>
    <property type="match status" value="1"/>
</dbReference>
<dbReference type="SUPFAM" id="SSF50405">
    <property type="entry name" value="Actin-crosslinking proteins"/>
    <property type="match status" value="1"/>
</dbReference>
<sequence>MSTKATKLVFKGDKGSSKKKKKSRSKEEAERIAAEATEQVWVPADSIEDLVGPLFIIQPTDPPVCLTIDEFDRFMAYPLPDLYERPPEPTIVQQVFVGSRVVGSTGGFAFKSSNGKYLSSDKFGEVQCNTEAIGGQEEWRPVITDAGFAFESVYNKYLMVDEVAGGGFRIRADAEDVGFCETFRVYCQSRFKNKPKSKSKDNDDDDGNDVELIKKYQSYGTSKVQGGLSKRELKKAKNEGRLAEALLEQRSKAKADRYCK</sequence>
<dbReference type="InterPro" id="IPR010414">
    <property type="entry name" value="FRG1"/>
</dbReference>
<accession>A0A1X0R8L7</accession>
<proteinExistence type="inferred from homology"/>
<keyword evidence="3" id="KW-0539">Nucleus</keyword>
<gene>
    <name evidence="5" type="ORF">BCV72DRAFT_90625</name>
</gene>
<dbReference type="VEuPathDB" id="FungiDB:BCV72DRAFT_90625"/>
<evidence type="ECO:0000256" key="3">
    <source>
        <dbReference type="ARBA" id="ARBA00023242"/>
    </source>
</evidence>
<dbReference type="GO" id="GO:0005730">
    <property type="term" value="C:nucleolus"/>
    <property type="evidence" value="ECO:0007669"/>
    <property type="project" value="UniProtKB-SubCell"/>
</dbReference>
<dbReference type="GO" id="GO:0071013">
    <property type="term" value="C:catalytic step 2 spliceosome"/>
    <property type="evidence" value="ECO:0007669"/>
    <property type="project" value="TreeGrafter"/>
</dbReference>
<comment type="subcellular location">
    <subcellularLocation>
        <location evidence="1">Nucleus</location>
        <location evidence="1">Nucleolus</location>
    </subcellularLocation>
</comment>
<dbReference type="Pfam" id="PF06229">
    <property type="entry name" value="FRG1"/>
    <property type="match status" value="1"/>
</dbReference>
<comment type="similarity">
    <text evidence="2">Belongs to the FRG1 family.</text>
</comment>
<protein>
    <recommendedName>
        <fullName evidence="6">Actin-crosslinking protein</fullName>
    </recommendedName>
</protein>
<evidence type="ECO:0008006" key="6">
    <source>
        <dbReference type="Google" id="ProtNLM"/>
    </source>
</evidence>
<organism evidence="5">
    <name type="scientific">Rhizopus microsporus var. microsporus</name>
    <dbReference type="NCBI Taxonomy" id="86635"/>
    <lineage>
        <taxon>Eukaryota</taxon>
        <taxon>Fungi</taxon>
        <taxon>Fungi incertae sedis</taxon>
        <taxon>Mucoromycota</taxon>
        <taxon>Mucoromycotina</taxon>
        <taxon>Mucoromycetes</taxon>
        <taxon>Mucorales</taxon>
        <taxon>Mucorineae</taxon>
        <taxon>Rhizopodaceae</taxon>
        <taxon>Rhizopus</taxon>
    </lineage>
</organism>
<dbReference type="OrthoDB" id="5539371at2759"/>
<dbReference type="Proteomes" id="UP000242414">
    <property type="component" value="Unassembled WGS sequence"/>
</dbReference>
<dbReference type="Gene3D" id="2.80.10.50">
    <property type="match status" value="1"/>
</dbReference>
<evidence type="ECO:0000256" key="4">
    <source>
        <dbReference type="SAM" id="MobiDB-lite"/>
    </source>
</evidence>
<dbReference type="InterPro" id="IPR008999">
    <property type="entry name" value="Actin-crosslinking"/>
</dbReference>
<evidence type="ECO:0000256" key="2">
    <source>
        <dbReference type="ARBA" id="ARBA00010878"/>
    </source>
</evidence>
<dbReference type="PANTHER" id="PTHR12928:SF0">
    <property type="entry name" value="FSHD REGION GENE 1"/>
    <property type="match status" value="1"/>
</dbReference>
<reference evidence="5" key="1">
    <citation type="journal article" date="2016" name="Proc. Natl. Acad. Sci. U.S.A.">
        <title>Lipid metabolic changes in an early divergent fungus govern the establishment of a mutualistic symbiosis with endobacteria.</title>
        <authorList>
            <person name="Lastovetsky O.A."/>
            <person name="Gaspar M.L."/>
            <person name="Mondo S.J."/>
            <person name="LaButti K.M."/>
            <person name="Sandor L."/>
            <person name="Grigoriev I.V."/>
            <person name="Henry S.A."/>
            <person name="Pawlowska T.E."/>
        </authorList>
    </citation>
    <scope>NUCLEOTIDE SEQUENCE [LARGE SCALE GENOMIC DNA]</scope>
    <source>
        <strain evidence="5">ATCC 52814</strain>
    </source>
</reference>
<dbReference type="AlphaFoldDB" id="A0A1X0R8L7"/>
<dbReference type="CDD" id="cd23339">
    <property type="entry name" value="beta-trefoil_FSCN_fungal_FRG1-like"/>
    <property type="match status" value="1"/>
</dbReference>
<evidence type="ECO:0000256" key="1">
    <source>
        <dbReference type="ARBA" id="ARBA00004604"/>
    </source>
</evidence>
<feature type="region of interest" description="Disordered" evidence="4">
    <location>
        <begin position="1"/>
        <end position="30"/>
    </location>
</feature>
<name>A0A1X0R8L7_RHIZD</name>